<dbReference type="Proteomes" id="UP000838756">
    <property type="component" value="Unassembled WGS sequence"/>
</dbReference>
<gene>
    <name evidence="2" type="primary">jg17776</name>
    <name evidence="2" type="ORF">PAEG_LOCUS11276</name>
</gene>
<feature type="region of interest" description="Disordered" evidence="1">
    <location>
        <begin position="22"/>
        <end position="43"/>
    </location>
</feature>
<name>A0A8S4R8C9_9NEOP</name>
<proteinExistence type="predicted"/>
<evidence type="ECO:0000256" key="1">
    <source>
        <dbReference type="SAM" id="MobiDB-lite"/>
    </source>
</evidence>
<evidence type="ECO:0000313" key="3">
    <source>
        <dbReference type="Proteomes" id="UP000838756"/>
    </source>
</evidence>
<sequence>MDVGVRRCWNGHLAPVTVASLDSPRGGWMPSNESEGAAGPKQHRTVVFGTPYKRPMSSSGQRKIEVQEMLGSCLTRCQPLTIKLRWRC</sequence>
<accession>A0A8S4R8C9</accession>
<comment type="caution">
    <text evidence="2">The sequence shown here is derived from an EMBL/GenBank/DDBJ whole genome shotgun (WGS) entry which is preliminary data.</text>
</comment>
<reference evidence="2" key="1">
    <citation type="submission" date="2022-03" db="EMBL/GenBank/DDBJ databases">
        <authorList>
            <person name="Lindestad O."/>
        </authorList>
    </citation>
    <scope>NUCLEOTIDE SEQUENCE</scope>
</reference>
<keyword evidence="3" id="KW-1185">Reference proteome</keyword>
<evidence type="ECO:0000313" key="2">
    <source>
        <dbReference type="EMBL" id="CAH2233149.1"/>
    </source>
</evidence>
<protein>
    <submittedName>
        <fullName evidence="2">Jg17776 protein</fullName>
    </submittedName>
</protein>
<organism evidence="2 3">
    <name type="scientific">Pararge aegeria aegeria</name>
    <dbReference type="NCBI Taxonomy" id="348720"/>
    <lineage>
        <taxon>Eukaryota</taxon>
        <taxon>Metazoa</taxon>
        <taxon>Ecdysozoa</taxon>
        <taxon>Arthropoda</taxon>
        <taxon>Hexapoda</taxon>
        <taxon>Insecta</taxon>
        <taxon>Pterygota</taxon>
        <taxon>Neoptera</taxon>
        <taxon>Endopterygota</taxon>
        <taxon>Lepidoptera</taxon>
        <taxon>Glossata</taxon>
        <taxon>Ditrysia</taxon>
        <taxon>Papilionoidea</taxon>
        <taxon>Nymphalidae</taxon>
        <taxon>Satyrinae</taxon>
        <taxon>Satyrini</taxon>
        <taxon>Parargina</taxon>
        <taxon>Pararge</taxon>
    </lineage>
</organism>
<dbReference type="AlphaFoldDB" id="A0A8S4R8C9"/>
<dbReference type="EMBL" id="CAKXAJ010024942">
    <property type="protein sequence ID" value="CAH2233149.1"/>
    <property type="molecule type" value="Genomic_DNA"/>
</dbReference>
<dbReference type="OrthoDB" id="7466345at2759"/>